<evidence type="ECO:0000313" key="3">
    <source>
        <dbReference type="EMBL" id="QHT32584.1"/>
    </source>
</evidence>
<accession>A0A6C0ETS2</accession>
<feature type="region of interest" description="Disordered" evidence="1">
    <location>
        <begin position="95"/>
        <end position="123"/>
    </location>
</feature>
<dbReference type="AlphaFoldDB" id="A0A6C0ETS2"/>
<feature type="region of interest" description="Disordered" evidence="1">
    <location>
        <begin position="1"/>
        <end position="79"/>
    </location>
</feature>
<name>A0A6C0ETS2_9ZZZZ</name>
<sequence length="154" mass="16653">MTTCNKSMKGGRRRSRAASRGRSARRSRSASRGRSVRRSRAASRGRSASRSRGRRGGMGASEWQMKNVGPMDLQVSNANNSPASNALLITHADGSIQRSQADIKPPAGMMGGRKRKGRGKKGGFFGQLISQALVPLGLLGMQQTYGKRSRKHRS</sequence>
<keyword evidence="2" id="KW-1133">Transmembrane helix</keyword>
<keyword evidence="2" id="KW-0472">Membrane</keyword>
<proteinExistence type="predicted"/>
<protein>
    <submittedName>
        <fullName evidence="3">Uncharacterized protein</fullName>
    </submittedName>
</protein>
<evidence type="ECO:0000256" key="1">
    <source>
        <dbReference type="SAM" id="MobiDB-lite"/>
    </source>
</evidence>
<reference evidence="3" key="1">
    <citation type="journal article" date="2020" name="Nature">
        <title>Giant virus diversity and host interactions through global metagenomics.</title>
        <authorList>
            <person name="Schulz F."/>
            <person name="Roux S."/>
            <person name="Paez-Espino D."/>
            <person name="Jungbluth S."/>
            <person name="Walsh D.A."/>
            <person name="Denef V.J."/>
            <person name="McMahon K.D."/>
            <person name="Konstantinidis K.T."/>
            <person name="Eloe-Fadrosh E.A."/>
            <person name="Kyrpides N.C."/>
            <person name="Woyke T."/>
        </authorList>
    </citation>
    <scope>NUCLEOTIDE SEQUENCE</scope>
    <source>
        <strain evidence="3">GVMAG-M-3300009161-30</strain>
    </source>
</reference>
<evidence type="ECO:0000256" key="2">
    <source>
        <dbReference type="SAM" id="Phobius"/>
    </source>
</evidence>
<feature type="compositionally biased region" description="Basic residues" evidence="1">
    <location>
        <begin position="112"/>
        <end position="121"/>
    </location>
</feature>
<organism evidence="3">
    <name type="scientific">viral metagenome</name>
    <dbReference type="NCBI Taxonomy" id="1070528"/>
    <lineage>
        <taxon>unclassified sequences</taxon>
        <taxon>metagenomes</taxon>
        <taxon>organismal metagenomes</taxon>
    </lineage>
</organism>
<dbReference type="EMBL" id="MN738945">
    <property type="protein sequence ID" value="QHT32584.1"/>
    <property type="molecule type" value="Genomic_DNA"/>
</dbReference>
<feature type="transmembrane region" description="Helical" evidence="2">
    <location>
        <begin position="123"/>
        <end position="141"/>
    </location>
</feature>
<feature type="compositionally biased region" description="Basic residues" evidence="1">
    <location>
        <begin position="9"/>
        <end position="55"/>
    </location>
</feature>
<keyword evidence="2" id="KW-0812">Transmembrane</keyword>